<dbReference type="CDD" id="cd05830">
    <property type="entry name" value="Sortase_E"/>
    <property type="match status" value="1"/>
</dbReference>
<dbReference type="Gene3D" id="2.40.260.10">
    <property type="entry name" value="Sortase"/>
    <property type="match status" value="1"/>
</dbReference>
<dbReference type="EMBL" id="BAABGL010000002">
    <property type="protein sequence ID" value="GAA4382497.1"/>
    <property type="molecule type" value="Genomic_DNA"/>
</dbReference>
<dbReference type="RefSeq" id="WP_345029023.1">
    <property type="nucleotide sequence ID" value="NZ_BAABGL010000002.1"/>
</dbReference>
<feature type="transmembrane region" description="Helical" evidence="3">
    <location>
        <begin position="181"/>
        <end position="199"/>
    </location>
</feature>
<gene>
    <name evidence="4" type="ORF">GCM10023167_01000</name>
</gene>
<feature type="compositionally biased region" description="Low complexity" evidence="2">
    <location>
        <begin position="17"/>
        <end position="38"/>
    </location>
</feature>
<dbReference type="SUPFAM" id="SSF63817">
    <property type="entry name" value="Sortase"/>
    <property type="match status" value="1"/>
</dbReference>
<feature type="compositionally biased region" description="Basic and acidic residues" evidence="2">
    <location>
        <begin position="1"/>
        <end position="16"/>
    </location>
</feature>
<evidence type="ECO:0000313" key="5">
    <source>
        <dbReference type="Proteomes" id="UP001500642"/>
    </source>
</evidence>
<reference evidence="5" key="1">
    <citation type="journal article" date="2019" name="Int. J. Syst. Evol. Microbiol.">
        <title>The Global Catalogue of Microorganisms (GCM) 10K type strain sequencing project: providing services to taxonomists for standard genome sequencing and annotation.</title>
        <authorList>
            <consortium name="The Broad Institute Genomics Platform"/>
            <consortium name="The Broad Institute Genome Sequencing Center for Infectious Disease"/>
            <person name="Wu L."/>
            <person name="Ma J."/>
        </authorList>
    </citation>
    <scope>NUCLEOTIDE SEQUENCE [LARGE SCALE GENOMIC DNA]</scope>
    <source>
        <strain evidence="5">JCM 17808</strain>
    </source>
</reference>
<keyword evidence="3" id="KW-0472">Membrane</keyword>
<proteinExistence type="predicted"/>
<keyword evidence="5" id="KW-1185">Reference proteome</keyword>
<name>A0ABP8J018_9MICO</name>
<keyword evidence="3" id="KW-1133">Transmembrane helix</keyword>
<dbReference type="InterPro" id="IPR005754">
    <property type="entry name" value="Sortase"/>
</dbReference>
<comment type="caution">
    <text evidence="4">The sequence shown here is derived from an EMBL/GenBank/DDBJ whole genome shotgun (WGS) entry which is preliminary data.</text>
</comment>
<dbReference type="InterPro" id="IPR053465">
    <property type="entry name" value="Sortase_Class_E"/>
</dbReference>
<evidence type="ECO:0000313" key="4">
    <source>
        <dbReference type="EMBL" id="GAA4382497.1"/>
    </source>
</evidence>
<dbReference type="Proteomes" id="UP001500642">
    <property type="component" value="Unassembled WGS sequence"/>
</dbReference>
<evidence type="ECO:0000256" key="3">
    <source>
        <dbReference type="SAM" id="Phobius"/>
    </source>
</evidence>
<dbReference type="Pfam" id="PF04203">
    <property type="entry name" value="Sortase"/>
    <property type="match status" value="1"/>
</dbReference>
<protein>
    <recommendedName>
        <fullName evidence="6">Class E sortase</fullName>
    </recommendedName>
</protein>
<keyword evidence="1" id="KW-0378">Hydrolase</keyword>
<dbReference type="NCBIfam" id="NF033747">
    <property type="entry name" value="class_E_sortase"/>
    <property type="match status" value="1"/>
</dbReference>
<evidence type="ECO:0008006" key="6">
    <source>
        <dbReference type="Google" id="ProtNLM"/>
    </source>
</evidence>
<dbReference type="InterPro" id="IPR023365">
    <property type="entry name" value="Sortase_dom-sf"/>
</dbReference>
<dbReference type="InterPro" id="IPR042003">
    <property type="entry name" value="Sortase_E"/>
</dbReference>
<keyword evidence="3" id="KW-0812">Transmembrane</keyword>
<feature type="compositionally biased region" description="Low complexity" evidence="2">
    <location>
        <begin position="91"/>
        <end position="107"/>
    </location>
</feature>
<evidence type="ECO:0000256" key="2">
    <source>
        <dbReference type="SAM" id="MobiDB-lite"/>
    </source>
</evidence>
<feature type="region of interest" description="Disordered" evidence="2">
    <location>
        <begin position="1"/>
        <end position="167"/>
    </location>
</feature>
<feature type="compositionally biased region" description="Basic and acidic residues" evidence="2">
    <location>
        <begin position="133"/>
        <end position="167"/>
    </location>
</feature>
<evidence type="ECO:0000256" key="1">
    <source>
        <dbReference type="ARBA" id="ARBA00022801"/>
    </source>
</evidence>
<sequence length="409" mass="43653">MDEPLTRRERKAREAAARAQAEAGEAPAQPAAPASPRPMIRPAQRTSTGRGDGHPGGQSGYSPSGPVGGASSWGAPPSGTPRPTIAQPHVPQSGHPQSGGHHSGAPAPGAPAPDVRYSDPRSAVAAAFAEPIATRRDPHPADDGTGHLDEGPGERSRSARGSGEREPLGVVRGTVRTFGELCITAGLVLILFVVWQLWWTDIAANEDNANLADQLTSEWADNPRNELPPDPETPFVAEPVDMNSAFGIVYIPRFGEDYYRTMAEGVAMEPVLNRMGLGRYPNSAMPGEVGNFALAGHRVTYGKPLNLIAEMRPGDEIIVQTADGFYTYTFRNFDIVLPDATEVLAPVPDMPEFKGKDRIMTLTACNPMFSARERYIAYAELTDWQPAAEGVPESLADSPAFEKATGGEV</sequence>
<feature type="compositionally biased region" description="Low complexity" evidence="2">
    <location>
        <begin position="60"/>
        <end position="77"/>
    </location>
</feature>
<accession>A0ABP8J018</accession>
<organism evidence="4 5">
    <name type="scientific">Brevibacterium pityocampae</name>
    <dbReference type="NCBI Taxonomy" id="506594"/>
    <lineage>
        <taxon>Bacteria</taxon>
        <taxon>Bacillati</taxon>
        <taxon>Actinomycetota</taxon>
        <taxon>Actinomycetes</taxon>
        <taxon>Micrococcales</taxon>
        <taxon>Brevibacteriaceae</taxon>
        <taxon>Brevibacterium</taxon>
    </lineage>
</organism>